<evidence type="ECO:0000313" key="2">
    <source>
        <dbReference type="EMBL" id="OWP63515.1"/>
    </source>
</evidence>
<sequence length="229" mass="26860">MPGEALDFYLSQGYYRMHQDLFTCQFLPIEDNLYTVHWLRLVLAEVALGPTQRRLLRLNNERFEVHRQPFRLTAELEELYARYYQSISFDAPETVEAFLLGGTTHNVFQTEVLEVRDQGRLVAAGIFDPGTRTLAGIMNFYDPDYHRHSLGKYLMLLKVEYARRQGFTHYYPGYLVHNYPKFDYKLFPCRAATQVYDALAGQWQPFSWDTVHRQAADLLGGWNDMDLPE</sequence>
<organism evidence="2 3">
    <name type="scientific">Hymenobacter amundsenii</name>
    <dbReference type="NCBI Taxonomy" id="2006685"/>
    <lineage>
        <taxon>Bacteria</taxon>
        <taxon>Pseudomonadati</taxon>
        <taxon>Bacteroidota</taxon>
        <taxon>Cytophagia</taxon>
        <taxon>Cytophagales</taxon>
        <taxon>Hymenobacteraceae</taxon>
        <taxon>Hymenobacter</taxon>
    </lineage>
</organism>
<dbReference type="EMBL" id="NIRR01000011">
    <property type="protein sequence ID" value="OWP63515.1"/>
    <property type="molecule type" value="Genomic_DNA"/>
</dbReference>
<dbReference type="Proteomes" id="UP000197277">
    <property type="component" value="Unassembled WGS sequence"/>
</dbReference>
<dbReference type="GO" id="GO:0005737">
    <property type="term" value="C:cytoplasm"/>
    <property type="evidence" value="ECO:0007669"/>
    <property type="project" value="TreeGrafter"/>
</dbReference>
<dbReference type="PANTHER" id="PTHR21367">
    <property type="entry name" value="ARGININE-TRNA-PROTEIN TRANSFERASE 1"/>
    <property type="match status" value="1"/>
</dbReference>
<name>A0A246FL80_9BACT</name>
<dbReference type="InterPro" id="IPR007472">
    <property type="entry name" value="N-end_Aminoacyl_Trfase_C"/>
</dbReference>
<keyword evidence="2" id="KW-0808">Transferase</keyword>
<gene>
    <name evidence="2" type="ORF">CDA63_08670</name>
</gene>
<keyword evidence="3" id="KW-1185">Reference proteome</keyword>
<dbReference type="InterPro" id="IPR030700">
    <property type="entry name" value="N-end_Aminoacyl_Trfase"/>
</dbReference>
<dbReference type="SUPFAM" id="SSF55729">
    <property type="entry name" value="Acyl-CoA N-acyltransferases (Nat)"/>
    <property type="match status" value="1"/>
</dbReference>
<dbReference type="PANTHER" id="PTHR21367:SF1">
    <property type="entry name" value="ARGINYL-TRNA--PROTEIN TRANSFERASE 1"/>
    <property type="match status" value="1"/>
</dbReference>
<dbReference type="OrthoDB" id="9782022at2"/>
<accession>A0A246FL80</accession>
<evidence type="ECO:0000259" key="1">
    <source>
        <dbReference type="Pfam" id="PF04377"/>
    </source>
</evidence>
<dbReference type="InterPro" id="IPR016181">
    <property type="entry name" value="Acyl_CoA_acyltransferase"/>
</dbReference>
<reference evidence="2 3" key="1">
    <citation type="submission" date="2017-06" db="EMBL/GenBank/DDBJ databases">
        <title>Hymenobacter amundsenii sp. nov. isolated from regoliths in Antarctica.</title>
        <authorList>
            <person name="Sedlacek I."/>
            <person name="Kralova S."/>
            <person name="Pantucek R."/>
            <person name="Svec P."/>
            <person name="Holochova P."/>
            <person name="Stankova E."/>
            <person name="Vrbovska V."/>
            <person name="Busse H.-J."/>
        </authorList>
    </citation>
    <scope>NUCLEOTIDE SEQUENCE [LARGE SCALE GENOMIC DNA]</scope>
    <source>
        <strain evidence="2 3">CCM 8682</strain>
    </source>
</reference>
<comment type="caution">
    <text evidence="2">The sequence shown here is derived from an EMBL/GenBank/DDBJ whole genome shotgun (WGS) entry which is preliminary data.</text>
</comment>
<dbReference type="GO" id="GO:0004057">
    <property type="term" value="F:arginyl-tRNA--protein transferase activity"/>
    <property type="evidence" value="ECO:0007669"/>
    <property type="project" value="InterPro"/>
</dbReference>
<protein>
    <submittedName>
        <fullName evidence="2">Arginine-tRNA-protein transferase</fullName>
    </submittedName>
</protein>
<proteinExistence type="predicted"/>
<dbReference type="Pfam" id="PF04377">
    <property type="entry name" value="ATE_C"/>
    <property type="match status" value="1"/>
</dbReference>
<evidence type="ECO:0000313" key="3">
    <source>
        <dbReference type="Proteomes" id="UP000197277"/>
    </source>
</evidence>
<dbReference type="AlphaFoldDB" id="A0A246FL80"/>
<feature type="domain" description="N-end rule aminoacyl transferase C-terminal" evidence="1">
    <location>
        <begin position="78"/>
        <end position="185"/>
    </location>
</feature>